<reference evidence="3" key="1">
    <citation type="submission" date="2016-08" db="EMBL/GenBank/DDBJ databases">
        <authorList>
            <person name="Seilhamer J.J."/>
        </authorList>
    </citation>
    <scope>NUCLEOTIDE SEQUENCE</scope>
    <source>
        <strain evidence="3">86</strain>
    </source>
</reference>
<evidence type="ECO:0000313" key="3">
    <source>
        <dbReference type="EMBL" id="SCM79983.1"/>
    </source>
</evidence>
<accession>A0A212LR14</accession>
<feature type="compositionally biased region" description="Gly residues" evidence="1">
    <location>
        <begin position="410"/>
        <end position="428"/>
    </location>
</feature>
<protein>
    <recommendedName>
        <fullName evidence="2">Glycine-rich domain-containing protein</fullName>
    </recommendedName>
</protein>
<dbReference type="EMBL" id="FMJD01000013">
    <property type="protein sequence ID" value="SCM79983.1"/>
    <property type="molecule type" value="Genomic_DNA"/>
</dbReference>
<sequence length="491" mass="48141">MSSSASLPSPDDDYAAPLDAYLNKAFWDAAMLSIGARIRALEAVKADWEELINEGTGQALAVIQANIEPQLAVLTGVINQLKADVATAEDAIATIVSGGVNMSNVAGLSAALALKANIAYVDATIAALGDEIMPALAAKAPLASPAFTDNPTAPTPGVKDNDTSLATTAFVQGEKKYLGDSRTVSAATALTSADFGLTIRCSGGAPFNLTLPAFDGKAVLYLDNIGSTTVTVLPQEETIDDGGAVANVGLLPGMSMKLGCYNAGWRVLDRGYRQITLDTWLAGVSAKEGPISPEKLAAAVAALTPPAGLKIRGIRLFTASGAYTPTAGTKVIQMLFQGGGGGGGGAAGSNHGGGGGAGAYAEGWHELVDGSSYSVVVGAGGNAGPNGGGGGSGGATQLVKDGVVVYEAGGGGGGGSGSTGGGGAGGTPGPTMTHGRYGASGTQGNSSGEGVGAIAVDVLLGVYTGHGGNGRTGGNPGLPGYVGRAVIVEFG</sequence>
<dbReference type="InterPro" id="IPR049304">
    <property type="entry name" value="Gly_rich_dom"/>
</dbReference>
<evidence type="ECO:0000259" key="2">
    <source>
        <dbReference type="Pfam" id="PF21722"/>
    </source>
</evidence>
<gene>
    <name evidence="3" type="ORF">KL86PLE_90741</name>
</gene>
<dbReference type="Pfam" id="PF21722">
    <property type="entry name" value="Gly_rich_2"/>
    <property type="match status" value="1"/>
</dbReference>
<organism evidence="3">
    <name type="scientific">uncultured Pleomorphomonas sp</name>
    <dbReference type="NCBI Taxonomy" id="442121"/>
    <lineage>
        <taxon>Bacteria</taxon>
        <taxon>Pseudomonadati</taxon>
        <taxon>Pseudomonadota</taxon>
        <taxon>Alphaproteobacteria</taxon>
        <taxon>Hyphomicrobiales</taxon>
        <taxon>Pleomorphomonadaceae</taxon>
        <taxon>Pleomorphomonas</taxon>
        <taxon>environmental samples</taxon>
    </lineage>
</organism>
<proteinExistence type="predicted"/>
<feature type="domain" description="Glycine-rich" evidence="2">
    <location>
        <begin position="320"/>
        <end position="481"/>
    </location>
</feature>
<evidence type="ECO:0000256" key="1">
    <source>
        <dbReference type="SAM" id="MobiDB-lite"/>
    </source>
</evidence>
<dbReference type="RefSeq" id="WP_288198848.1">
    <property type="nucleotide sequence ID" value="NZ_LT608334.1"/>
</dbReference>
<dbReference type="AlphaFoldDB" id="A0A212LR14"/>
<feature type="region of interest" description="Disordered" evidence="1">
    <location>
        <begin position="410"/>
        <end position="433"/>
    </location>
</feature>
<name>A0A212LR14_9HYPH</name>